<keyword evidence="1" id="KW-0812">Transmembrane</keyword>
<dbReference type="AlphaFoldDB" id="A0A9W6G2N6"/>
<evidence type="ECO:0000256" key="1">
    <source>
        <dbReference type="SAM" id="Phobius"/>
    </source>
</evidence>
<keyword evidence="1" id="KW-0472">Membrane</keyword>
<dbReference type="InterPro" id="IPR051533">
    <property type="entry name" value="WaaL-like"/>
</dbReference>
<dbReference type="RefSeq" id="WP_214186628.1">
    <property type="nucleotide sequence ID" value="NZ_JAHCZI010000006.1"/>
</dbReference>
<feature type="transmembrane region" description="Helical" evidence="1">
    <location>
        <begin position="95"/>
        <end position="115"/>
    </location>
</feature>
<accession>A0A9W6G2N6</accession>
<gene>
    <name evidence="2" type="ORF">GHYDROH2_28970</name>
</gene>
<feature type="transmembrane region" description="Helical" evidence="1">
    <location>
        <begin position="239"/>
        <end position="258"/>
    </location>
</feature>
<feature type="transmembrane region" description="Helical" evidence="1">
    <location>
        <begin position="331"/>
        <end position="350"/>
    </location>
</feature>
<keyword evidence="3" id="KW-1185">Reference proteome</keyword>
<reference evidence="2" key="1">
    <citation type="submission" date="2022-12" db="EMBL/GenBank/DDBJ databases">
        <title>Reference genome sequencing for broad-spectrum identification of bacterial and archaeal isolates by mass spectrometry.</title>
        <authorList>
            <person name="Sekiguchi Y."/>
            <person name="Tourlousse D.M."/>
        </authorList>
    </citation>
    <scope>NUCLEOTIDE SEQUENCE</scope>
    <source>
        <strain evidence="2">H2</strain>
    </source>
</reference>
<dbReference type="Proteomes" id="UP001144352">
    <property type="component" value="Unassembled WGS sequence"/>
</dbReference>
<sequence>MNSQSIHAMNQESFPECRSQFLGQGVVLLLWFANIYDMGGGFGIKYASFAVALLYLTLHFKPFPMDRPTSHLFMFLFLLWPVLALLHSLTAGAELSLAINQMTAFPASIVFFLVIQSVRPHYALSVFLYTMLSLAVIVIALYLLMWFTSPFADIFMRMFSSEAHGYIGYRPFGNIFMPNVYLKATLFLVPVYVYFLFMAKPIHALIALLALVVAFSKAGFALCLLFTLYFLLMHRGDRRYKAAVIVLFIAITPLVLGFEQFTEELLRSLTGEAETAQVRIGYLDSLYTMFGENPVSLLIGQGPGGVFYAQNLGAYVSNIELDHLNAIRKFGLPWFLAFTAFVLTVSYRLFRSQQAEERALGLALLSLFIAAGTNPVLLSPTFLMFMAMATDFYWRRHESVR</sequence>
<feature type="transmembrane region" description="Helical" evidence="1">
    <location>
        <begin position="362"/>
        <end position="389"/>
    </location>
</feature>
<protein>
    <submittedName>
        <fullName evidence="2">Uncharacterized protein</fullName>
    </submittedName>
</protein>
<organism evidence="2 3">
    <name type="scientific">Geobacter hydrogenophilus</name>
    <dbReference type="NCBI Taxonomy" id="40983"/>
    <lineage>
        <taxon>Bacteria</taxon>
        <taxon>Pseudomonadati</taxon>
        <taxon>Thermodesulfobacteriota</taxon>
        <taxon>Desulfuromonadia</taxon>
        <taxon>Geobacterales</taxon>
        <taxon>Geobacteraceae</taxon>
        <taxon>Geobacter</taxon>
    </lineage>
</organism>
<dbReference type="EMBL" id="BSDS01000002">
    <property type="protein sequence ID" value="GLI39396.1"/>
    <property type="molecule type" value="Genomic_DNA"/>
</dbReference>
<feature type="transmembrane region" description="Helical" evidence="1">
    <location>
        <begin position="205"/>
        <end position="232"/>
    </location>
</feature>
<proteinExistence type="predicted"/>
<evidence type="ECO:0000313" key="3">
    <source>
        <dbReference type="Proteomes" id="UP001144352"/>
    </source>
</evidence>
<feature type="transmembrane region" description="Helical" evidence="1">
    <location>
        <begin position="122"/>
        <end position="145"/>
    </location>
</feature>
<comment type="caution">
    <text evidence="2">The sequence shown here is derived from an EMBL/GenBank/DDBJ whole genome shotgun (WGS) entry which is preliminary data.</text>
</comment>
<dbReference type="PANTHER" id="PTHR37422">
    <property type="entry name" value="TEICHURONIC ACID BIOSYNTHESIS PROTEIN TUAE"/>
    <property type="match status" value="1"/>
</dbReference>
<keyword evidence="1" id="KW-1133">Transmembrane helix</keyword>
<feature type="transmembrane region" description="Helical" evidence="1">
    <location>
        <begin position="181"/>
        <end position="199"/>
    </location>
</feature>
<evidence type="ECO:0000313" key="2">
    <source>
        <dbReference type="EMBL" id="GLI39396.1"/>
    </source>
</evidence>
<name>A0A9W6G2N6_9BACT</name>
<dbReference type="PANTHER" id="PTHR37422:SF13">
    <property type="entry name" value="LIPOPOLYSACCHARIDE BIOSYNTHESIS PROTEIN PA4999-RELATED"/>
    <property type="match status" value="1"/>
</dbReference>
<feature type="transmembrane region" description="Helical" evidence="1">
    <location>
        <begin position="72"/>
        <end position="89"/>
    </location>
</feature>
<feature type="transmembrane region" description="Helical" evidence="1">
    <location>
        <begin position="42"/>
        <end position="60"/>
    </location>
</feature>